<proteinExistence type="predicted"/>
<organism evidence="1 2">
    <name type="scientific">Romeriopsis navalis LEGE 11480</name>
    <dbReference type="NCBI Taxonomy" id="2777977"/>
    <lineage>
        <taxon>Bacteria</taxon>
        <taxon>Bacillati</taxon>
        <taxon>Cyanobacteriota</taxon>
        <taxon>Cyanophyceae</taxon>
        <taxon>Leptolyngbyales</taxon>
        <taxon>Leptolyngbyaceae</taxon>
        <taxon>Romeriopsis</taxon>
        <taxon>Romeriopsis navalis</taxon>
    </lineage>
</organism>
<gene>
    <name evidence="1" type="ORF">IQ266_17865</name>
</gene>
<reference evidence="1" key="1">
    <citation type="submission" date="2020-10" db="EMBL/GenBank/DDBJ databases">
        <authorList>
            <person name="Castelo-Branco R."/>
            <person name="Eusebio N."/>
            <person name="Adriana R."/>
            <person name="Vieira A."/>
            <person name="Brugerolle De Fraissinette N."/>
            <person name="Rezende De Castro R."/>
            <person name="Schneider M.P."/>
            <person name="Vasconcelos V."/>
            <person name="Leao P.N."/>
        </authorList>
    </citation>
    <scope>NUCLEOTIDE SEQUENCE</scope>
    <source>
        <strain evidence="1">LEGE 11480</strain>
    </source>
</reference>
<keyword evidence="2" id="KW-1185">Reference proteome</keyword>
<accession>A0A928VN10</accession>
<comment type="caution">
    <text evidence="1">The sequence shown here is derived from an EMBL/GenBank/DDBJ whole genome shotgun (WGS) entry which is preliminary data.</text>
</comment>
<sequence>MAQLLTEHDAHPDDVEIELVEVDQAVQEVGLILPPGVQSVAEMQVNIERRLIWLPEDEPETEYVVCL</sequence>
<name>A0A928VN10_9CYAN</name>
<dbReference type="RefSeq" id="WP_264326431.1">
    <property type="nucleotide sequence ID" value="NZ_JADEXQ010000070.1"/>
</dbReference>
<dbReference type="AlphaFoldDB" id="A0A928VN10"/>
<dbReference type="EMBL" id="JADEXQ010000070">
    <property type="protein sequence ID" value="MBE9031603.1"/>
    <property type="molecule type" value="Genomic_DNA"/>
</dbReference>
<dbReference type="Proteomes" id="UP000625316">
    <property type="component" value="Unassembled WGS sequence"/>
</dbReference>
<evidence type="ECO:0000313" key="1">
    <source>
        <dbReference type="EMBL" id="MBE9031603.1"/>
    </source>
</evidence>
<protein>
    <submittedName>
        <fullName evidence="1">Uncharacterized protein</fullName>
    </submittedName>
</protein>
<evidence type="ECO:0000313" key="2">
    <source>
        <dbReference type="Proteomes" id="UP000625316"/>
    </source>
</evidence>